<accession>A0ABN7XGS9</accession>
<feature type="compositionally biased region" description="Polar residues" evidence="1">
    <location>
        <begin position="79"/>
        <end position="89"/>
    </location>
</feature>
<feature type="region of interest" description="Disordered" evidence="1">
    <location>
        <begin position="79"/>
        <end position="99"/>
    </location>
</feature>
<proteinExistence type="predicted"/>
<comment type="caution">
    <text evidence="2">The sequence shown here is derived from an EMBL/GenBank/DDBJ whole genome shotgun (WGS) entry which is preliminary data.</text>
</comment>
<protein>
    <submittedName>
        <fullName evidence="2">41684_t:CDS:1</fullName>
    </submittedName>
</protein>
<name>A0ABN7XGS9_GIGMA</name>
<feature type="non-terminal residue" evidence="2">
    <location>
        <position position="1"/>
    </location>
</feature>
<feature type="non-terminal residue" evidence="2">
    <location>
        <position position="99"/>
    </location>
</feature>
<sequence length="99" mass="10852">VRLTDVPPLPIVVSSPSPGLRPIDNNSHDSIHLSPQIPSTPKCRHSRSPITNIFKCSIDTGIENSDRYLSCSPPDHNTLLATESNTRENLSVPLSLERT</sequence>
<evidence type="ECO:0000313" key="2">
    <source>
        <dbReference type="EMBL" id="CAG8854157.1"/>
    </source>
</evidence>
<dbReference type="EMBL" id="CAJVQB010134107">
    <property type="protein sequence ID" value="CAG8854157.1"/>
    <property type="molecule type" value="Genomic_DNA"/>
</dbReference>
<keyword evidence="3" id="KW-1185">Reference proteome</keyword>
<evidence type="ECO:0000256" key="1">
    <source>
        <dbReference type="SAM" id="MobiDB-lite"/>
    </source>
</evidence>
<organism evidence="2 3">
    <name type="scientific">Gigaspora margarita</name>
    <dbReference type="NCBI Taxonomy" id="4874"/>
    <lineage>
        <taxon>Eukaryota</taxon>
        <taxon>Fungi</taxon>
        <taxon>Fungi incertae sedis</taxon>
        <taxon>Mucoromycota</taxon>
        <taxon>Glomeromycotina</taxon>
        <taxon>Glomeromycetes</taxon>
        <taxon>Diversisporales</taxon>
        <taxon>Gigasporaceae</taxon>
        <taxon>Gigaspora</taxon>
    </lineage>
</organism>
<dbReference type="Proteomes" id="UP000789901">
    <property type="component" value="Unassembled WGS sequence"/>
</dbReference>
<reference evidence="2 3" key="1">
    <citation type="submission" date="2021-06" db="EMBL/GenBank/DDBJ databases">
        <authorList>
            <person name="Kallberg Y."/>
            <person name="Tangrot J."/>
            <person name="Rosling A."/>
        </authorList>
    </citation>
    <scope>NUCLEOTIDE SEQUENCE [LARGE SCALE GENOMIC DNA]</scope>
    <source>
        <strain evidence="2 3">120-4 pot B 10/14</strain>
    </source>
</reference>
<evidence type="ECO:0000313" key="3">
    <source>
        <dbReference type="Proteomes" id="UP000789901"/>
    </source>
</evidence>
<gene>
    <name evidence="2" type="ORF">GMARGA_LOCUS42978</name>
</gene>